<dbReference type="Pfam" id="PF10590">
    <property type="entry name" value="PNP_phzG_C"/>
    <property type="match status" value="1"/>
</dbReference>
<dbReference type="InterPro" id="IPR000659">
    <property type="entry name" value="Pyridox_Oxase"/>
</dbReference>
<accession>A0A9P4XMB5</accession>
<dbReference type="GO" id="GO:0010181">
    <property type="term" value="F:FMN binding"/>
    <property type="evidence" value="ECO:0007669"/>
    <property type="project" value="InterPro"/>
</dbReference>
<dbReference type="SUPFAM" id="SSF50475">
    <property type="entry name" value="FMN-binding split barrel"/>
    <property type="match status" value="1"/>
</dbReference>
<sequence length="224" mass="25197">MTDTHNSVRKQLRALDVLKGSPTDPPGFESFPATPHEAFEQWLSNAIAYGVVEPHAMVLSTVSKDSAPDARVLILKDVDSRGWHFAIKAASPKGEQIANNSQVALTFYWKEQARQIRLRGRAQQLSEDECVQDFADRPRDSKVSAVASKQSAMLASRDELLEAVKEKKHTFSEEAEGVAASGWKVYAVAPQVMEFWQGSPDRLHHRLRYELGEGDQWEKQLLWP</sequence>
<evidence type="ECO:0000313" key="10">
    <source>
        <dbReference type="EMBL" id="KAF3074333.1"/>
    </source>
</evidence>
<evidence type="ECO:0000256" key="1">
    <source>
        <dbReference type="ARBA" id="ARBA00001917"/>
    </source>
</evidence>
<keyword evidence="11" id="KW-1185">Reference proteome</keyword>
<dbReference type="InterPro" id="IPR011576">
    <property type="entry name" value="Pyridox_Oxase_N"/>
</dbReference>
<dbReference type="EC" id="1.4.3.5" evidence="4"/>
<feature type="domain" description="Pyridoxine 5'-phosphate oxidase dimerisation C-terminal" evidence="9">
    <location>
        <begin position="183"/>
        <end position="224"/>
    </location>
</feature>
<keyword evidence="5" id="KW-0285">Flavoprotein</keyword>
<protein>
    <recommendedName>
        <fullName evidence="4">pyridoxal 5'-phosphate synthase</fullName>
        <ecNumber evidence="4">1.4.3.5</ecNumber>
    </recommendedName>
</protein>
<evidence type="ECO:0000313" key="11">
    <source>
        <dbReference type="Proteomes" id="UP000801864"/>
    </source>
</evidence>
<dbReference type="InterPro" id="IPR012349">
    <property type="entry name" value="Split_barrel_FMN-bd"/>
</dbReference>
<dbReference type="GO" id="GO:0004733">
    <property type="term" value="F:pyridoxamine phosphate oxidase activity"/>
    <property type="evidence" value="ECO:0007669"/>
    <property type="project" value="UniProtKB-EC"/>
</dbReference>
<dbReference type="AlphaFoldDB" id="A0A9P4XMB5"/>
<comment type="pathway">
    <text evidence="2">Cofactor metabolism; pyridoxal 5'-phosphate salvage; pyridoxal 5'-phosphate from pyridoxamine 5'-phosphate: step 1/1.</text>
</comment>
<dbReference type="EMBL" id="QLNT01000005">
    <property type="protein sequence ID" value="KAF3074333.1"/>
    <property type="molecule type" value="Genomic_DNA"/>
</dbReference>
<dbReference type="PANTHER" id="PTHR10851:SF0">
    <property type="entry name" value="PYRIDOXINE-5'-PHOSPHATE OXIDASE"/>
    <property type="match status" value="1"/>
</dbReference>
<organism evidence="10 11">
    <name type="scientific">Trichoderma lentiforme</name>
    <dbReference type="NCBI Taxonomy" id="1567552"/>
    <lineage>
        <taxon>Eukaryota</taxon>
        <taxon>Fungi</taxon>
        <taxon>Dikarya</taxon>
        <taxon>Ascomycota</taxon>
        <taxon>Pezizomycotina</taxon>
        <taxon>Sordariomycetes</taxon>
        <taxon>Hypocreomycetidae</taxon>
        <taxon>Hypocreales</taxon>
        <taxon>Hypocreaceae</taxon>
        <taxon>Trichoderma</taxon>
    </lineage>
</organism>
<comment type="pathway">
    <text evidence="3">Cofactor metabolism; pyridoxal 5'-phosphate salvage; pyridoxal 5'-phosphate from pyridoxine 5'-phosphate: step 1/1.</text>
</comment>
<dbReference type="PANTHER" id="PTHR10851">
    <property type="entry name" value="PYRIDOXINE-5-PHOSPHATE OXIDASE"/>
    <property type="match status" value="1"/>
</dbReference>
<keyword evidence="6" id="KW-0288">FMN</keyword>
<evidence type="ECO:0000256" key="7">
    <source>
        <dbReference type="ARBA" id="ARBA00023002"/>
    </source>
</evidence>
<keyword evidence="7" id="KW-0560">Oxidoreductase</keyword>
<proteinExistence type="predicted"/>
<dbReference type="GO" id="GO:0008615">
    <property type="term" value="P:pyridoxine biosynthetic process"/>
    <property type="evidence" value="ECO:0007669"/>
    <property type="project" value="InterPro"/>
</dbReference>
<name>A0A9P4XMB5_9HYPO</name>
<comment type="cofactor">
    <cofactor evidence="1">
        <name>FMN</name>
        <dbReference type="ChEBI" id="CHEBI:58210"/>
    </cofactor>
</comment>
<feature type="domain" description="Pyridoxamine 5'-phosphate oxidase N-terminal" evidence="8">
    <location>
        <begin position="49"/>
        <end position="161"/>
    </location>
</feature>
<reference evidence="10 11" key="1">
    <citation type="submission" date="2018-06" db="EMBL/GenBank/DDBJ databases">
        <title>Genome analysis of cellulolytic fungus Trichoderma lentiforme CFAM-422.</title>
        <authorList>
            <person name="Steindorff A.S."/>
            <person name="Formighieri E.F."/>
            <person name="Midorikawa G.E.O."/>
            <person name="Tamietti M.S."/>
            <person name="Ramos E.Z."/>
            <person name="Silva A.S."/>
            <person name="Bon E.P.S."/>
            <person name="Mendes T.D."/>
            <person name="Damaso M.C.T."/>
            <person name="Favaro L.C.L."/>
        </authorList>
    </citation>
    <scope>NUCLEOTIDE SEQUENCE [LARGE SCALE GENOMIC DNA]</scope>
    <source>
        <strain evidence="10 11">CFAM-422</strain>
    </source>
</reference>
<dbReference type="Gene3D" id="2.30.110.10">
    <property type="entry name" value="Electron Transport, Fmn-binding Protein, Chain A"/>
    <property type="match status" value="1"/>
</dbReference>
<comment type="caution">
    <text evidence="10">The sequence shown here is derived from an EMBL/GenBank/DDBJ whole genome shotgun (WGS) entry which is preliminary data.</text>
</comment>
<dbReference type="PIRSF" id="PIRSF000190">
    <property type="entry name" value="Pyd_amn-ph_oxd"/>
    <property type="match status" value="1"/>
</dbReference>
<evidence type="ECO:0000256" key="4">
    <source>
        <dbReference type="ARBA" id="ARBA00012801"/>
    </source>
</evidence>
<evidence type="ECO:0000259" key="8">
    <source>
        <dbReference type="Pfam" id="PF01243"/>
    </source>
</evidence>
<dbReference type="NCBIfam" id="TIGR00558">
    <property type="entry name" value="pdxH"/>
    <property type="match status" value="1"/>
</dbReference>
<dbReference type="Proteomes" id="UP000801864">
    <property type="component" value="Unassembled WGS sequence"/>
</dbReference>
<dbReference type="InterPro" id="IPR019576">
    <property type="entry name" value="Pyridoxamine_oxidase_dimer_C"/>
</dbReference>
<evidence type="ECO:0000256" key="5">
    <source>
        <dbReference type="ARBA" id="ARBA00022630"/>
    </source>
</evidence>
<gene>
    <name evidence="10" type="ORF">CFAM422_003748</name>
</gene>
<dbReference type="Pfam" id="PF01243">
    <property type="entry name" value="PNPOx_N"/>
    <property type="match status" value="1"/>
</dbReference>
<evidence type="ECO:0000256" key="6">
    <source>
        <dbReference type="ARBA" id="ARBA00022643"/>
    </source>
</evidence>
<evidence type="ECO:0000259" key="9">
    <source>
        <dbReference type="Pfam" id="PF10590"/>
    </source>
</evidence>
<evidence type="ECO:0000256" key="3">
    <source>
        <dbReference type="ARBA" id="ARBA00005037"/>
    </source>
</evidence>
<evidence type="ECO:0000256" key="2">
    <source>
        <dbReference type="ARBA" id="ARBA00004738"/>
    </source>
</evidence>
<dbReference type="NCBIfam" id="NF004231">
    <property type="entry name" value="PRK05679.1"/>
    <property type="match status" value="1"/>
</dbReference>